<dbReference type="GO" id="GO:0007155">
    <property type="term" value="P:cell adhesion"/>
    <property type="evidence" value="ECO:0007669"/>
    <property type="project" value="InterPro"/>
</dbReference>
<sequence>MLTAVFNKHLMAGMKKLLWTLPILPLVLAGCSTSSADSADSTNTAGADSLKVVTSTQVWADVAEAVAPDVDIEAIIIGGDIDPHSFEPSATDMAKVSEADIIIVGGGGYDSWLYGTLEDDDRIIHALDLSEHDHSEHEAEEAHDHDHEEEGHDHDVDNEHVWYSTEYVSEVAEEFAEKVTELDPEAQADATAVTTKMDELHNQIHDLPAVRIAQTEPIADHILSHSDMVESTPEGYRATTLSESEPTAADVAAFQDAINNGDIDVLIYNPQSASTVATSLKDLAEEKGIPVVEIYETPQNTENFLDAFTKAVDDLTAAANQV</sequence>
<evidence type="ECO:0000256" key="4">
    <source>
        <dbReference type="ARBA" id="ARBA00022729"/>
    </source>
</evidence>
<dbReference type="AlphaFoldDB" id="A0AB36IJ17"/>
<dbReference type="PANTHER" id="PTHR42953:SF1">
    <property type="entry name" value="METAL-BINDING PROTEIN HI_0362-RELATED"/>
    <property type="match status" value="1"/>
</dbReference>
<evidence type="ECO:0000256" key="2">
    <source>
        <dbReference type="ARBA" id="ARBA00022448"/>
    </source>
</evidence>
<dbReference type="InterPro" id="IPR006129">
    <property type="entry name" value="AdhesinB"/>
</dbReference>
<comment type="similarity">
    <text evidence="5">Belongs to the bacterial solute-binding protein 9 family.</text>
</comment>
<dbReference type="Gene3D" id="3.40.50.1980">
    <property type="entry name" value="Nitrogenase molybdenum iron protein domain"/>
    <property type="match status" value="2"/>
</dbReference>
<organism evidence="8 9">
    <name type="scientific">Corynebacterium glutamicum</name>
    <name type="common">Brevibacterium saccharolyticum</name>
    <dbReference type="NCBI Taxonomy" id="1718"/>
    <lineage>
        <taxon>Bacteria</taxon>
        <taxon>Bacillati</taxon>
        <taxon>Actinomycetota</taxon>
        <taxon>Actinomycetes</taxon>
        <taxon>Mycobacteriales</taxon>
        <taxon>Corynebacteriaceae</taxon>
        <taxon>Corynebacterium</taxon>
    </lineage>
</organism>
<gene>
    <name evidence="8" type="ORF">AUP69_03285</name>
</gene>
<protein>
    <submittedName>
        <fullName evidence="8">ABC transporter substrate-binding protein</fullName>
    </submittedName>
</protein>
<dbReference type="PRINTS" id="PR00690">
    <property type="entry name" value="ADHESNFAMILY"/>
</dbReference>
<accession>A0AB36IJ17</accession>
<comment type="caution">
    <text evidence="8">The sequence shown here is derived from an EMBL/GenBank/DDBJ whole genome shotgun (WGS) entry which is preliminary data.</text>
</comment>
<dbReference type="InterPro" id="IPR006127">
    <property type="entry name" value="ZnuA-like"/>
</dbReference>
<feature type="chain" id="PRO_5044173244" evidence="7">
    <location>
        <begin position="37"/>
        <end position="322"/>
    </location>
</feature>
<evidence type="ECO:0000256" key="1">
    <source>
        <dbReference type="ARBA" id="ARBA00004196"/>
    </source>
</evidence>
<dbReference type="InterPro" id="IPR050492">
    <property type="entry name" value="Bact_metal-bind_prot9"/>
</dbReference>
<reference evidence="8 9" key="1">
    <citation type="submission" date="2015-12" db="EMBL/GenBank/DDBJ databases">
        <title>Genome sequence of Corynebacterium AS 1.542.</title>
        <authorList>
            <person name="Yang J."/>
            <person name="Yang S."/>
        </authorList>
    </citation>
    <scope>NUCLEOTIDE SEQUENCE [LARGE SCALE GENOMIC DNA]</scope>
    <source>
        <strain evidence="8 9">AS 1.542</strain>
    </source>
</reference>
<dbReference type="CDD" id="cd01020">
    <property type="entry name" value="TroA_b"/>
    <property type="match status" value="1"/>
</dbReference>
<evidence type="ECO:0000313" key="9">
    <source>
        <dbReference type="Proteomes" id="UP000186091"/>
    </source>
</evidence>
<dbReference type="SUPFAM" id="SSF53807">
    <property type="entry name" value="Helical backbone' metal receptor"/>
    <property type="match status" value="1"/>
</dbReference>
<dbReference type="PANTHER" id="PTHR42953">
    <property type="entry name" value="HIGH-AFFINITY ZINC UPTAKE SYSTEM PROTEIN ZNUA-RELATED"/>
    <property type="match status" value="1"/>
</dbReference>
<feature type="signal peptide" evidence="7">
    <location>
        <begin position="1"/>
        <end position="36"/>
    </location>
</feature>
<dbReference type="Proteomes" id="UP000186091">
    <property type="component" value="Unassembled WGS sequence"/>
</dbReference>
<dbReference type="InterPro" id="IPR006128">
    <property type="entry name" value="Lipoprotein_PsaA-like"/>
</dbReference>
<evidence type="ECO:0000256" key="5">
    <source>
        <dbReference type="RuleBase" id="RU003512"/>
    </source>
</evidence>
<dbReference type="EMBL" id="LOQT01000012">
    <property type="protein sequence ID" value="OKX83360.1"/>
    <property type="molecule type" value="Genomic_DNA"/>
</dbReference>
<keyword evidence="4 7" id="KW-0732">Signal</keyword>
<name>A0AB36IJ17_CORGT</name>
<dbReference type="PRINTS" id="PR00691">
    <property type="entry name" value="ADHESINB"/>
</dbReference>
<proteinExistence type="inferred from homology"/>
<dbReference type="GO" id="GO:0030313">
    <property type="term" value="C:cell envelope"/>
    <property type="evidence" value="ECO:0007669"/>
    <property type="project" value="UniProtKB-SubCell"/>
</dbReference>
<evidence type="ECO:0000313" key="8">
    <source>
        <dbReference type="EMBL" id="OKX83360.1"/>
    </source>
</evidence>
<dbReference type="GO" id="GO:0030001">
    <property type="term" value="P:metal ion transport"/>
    <property type="evidence" value="ECO:0007669"/>
    <property type="project" value="InterPro"/>
</dbReference>
<dbReference type="Pfam" id="PF01297">
    <property type="entry name" value="ZnuA"/>
    <property type="match status" value="1"/>
</dbReference>
<keyword evidence="3" id="KW-0479">Metal-binding</keyword>
<feature type="region of interest" description="Disordered" evidence="6">
    <location>
        <begin position="132"/>
        <end position="157"/>
    </location>
</feature>
<evidence type="ECO:0000256" key="6">
    <source>
        <dbReference type="SAM" id="MobiDB-lite"/>
    </source>
</evidence>
<evidence type="ECO:0000256" key="7">
    <source>
        <dbReference type="SAM" id="SignalP"/>
    </source>
</evidence>
<keyword evidence="2 5" id="KW-0813">Transport</keyword>
<evidence type="ECO:0000256" key="3">
    <source>
        <dbReference type="ARBA" id="ARBA00022723"/>
    </source>
</evidence>
<comment type="subcellular location">
    <subcellularLocation>
        <location evidence="1">Cell envelope</location>
    </subcellularLocation>
</comment>
<dbReference type="GO" id="GO:0046872">
    <property type="term" value="F:metal ion binding"/>
    <property type="evidence" value="ECO:0007669"/>
    <property type="project" value="UniProtKB-KW"/>
</dbReference>